<name>A0A955LV89_UNCKA</name>
<dbReference type="Proteomes" id="UP000699691">
    <property type="component" value="Unassembled WGS sequence"/>
</dbReference>
<feature type="domain" description="VOC" evidence="1">
    <location>
        <begin position="2"/>
        <end position="129"/>
    </location>
</feature>
<reference evidence="2" key="2">
    <citation type="journal article" date="2021" name="Microbiome">
        <title>Successional dynamics and alternative stable states in a saline activated sludge microbial community over 9 years.</title>
        <authorList>
            <person name="Wang Y."/>
            <person name="Ye J."/>
            <person name="Ju F."/>
            <person name="Liu L."/>
            <person name="Boyd J.A."/>
            <person name="Deng Y."/>
            <person name="Parks D.H."/>
            <person name="Jiang X."/>
            <person name="Yin X."/>
            <person name="Woodcroft B.J."/>
            <person name="Tyson G.W."/>
            <person name="Hugenholtz P."/>
            <person name="Polz M.F."/>
            <person name="Zhang T."/>
        </authorList>
    </citation>
    <scope>NUCLEOTIDE SEQUENCE</scope>
    <source>
        <strain evidence="2">HKST-UBA02</strain>
    </source>
</reference>
<dbReference type="InterPro" id="IPR029068">
    <property type="entry name" value="Glyas_Bleomycin-R_OHBP_Dase"/>
</dbReference>
<dbReference type="PROSITE" id="PS51819">
    <property type="entry name" value="VOC"/>
    <property type="match status" value="1"/>
</dbReference>
<dbReference type="EMBL" id="JAGQKY010000002">
    <property type="protein sequence ID" value="MCA9397215.1"/>
    <property type="molecule type" value="Genomic_DNA"/>
</dbReference>
<comment type="caution">
    <text evidence="2">The sequence shown here is derived from an EMBL/GenBank/DDBJ whole genome shotgun (WGS) entry which is preliminary data.</text>
</comment>
<sequence length="134" mass="15825">MFTKYKHFIFTENPDELVKFYTDYLGWNIVGKLEYEQDYGYALEIAPGGMQVWLAQHSEVNGKNEDPFRQMLNLYTDHVEELYIRVKDHPDVTIIEKPFHMSAMNPEETERWACTILDPDGNSLQFMGKLRPED</sequence>
<evidence type="ECO:0000313" key="3">
    <source>
        <dbReference type="Proteomes" id="UP000699691"/>
    </source>
</evidence>
<gene>
    <name evidence="2" type="ORF">KC573_00140</name>
</gene>
<dbReference type="InterPro" id="IPR004360">
    <property type="entry name" value="Glyas_Fos-R_dOase_dom"/>
</dbReference>
<dbReference type="SUPFAM" id="SSF54593">
    <property type="entry name" value="Glyoxalase/Bleomycin resistance protein/Dihydroxybiphenyl dioxygenase"/>
    <property type="match status" value="1"/>
</dbReference>
<accession>A0A955LV89</accession>
<reference evidence="2" key="1">
    <citation type="submission" date="2020-04" db="EMBL/GenBank/DDBJ databases">
        <authorList>
            <person name="Zhang T."/>
        </authorList>
    </citation>
    <scope>NUCLEOTIDE SEQUENCE</scope>
    <source>
        <strain evidence="2">HKST-UBA02</strain>
    </source>
</reference>
<protein>
    <recommendedName>
        <fullName evidence="1">VOC domain-containing protein</fullName>
    </recommendedName>
</protein>
<organism evidence="2 3">
    <name type="scientific">candidate division WWE3 bacterium</name>
    <dbReference type="NCBI Taxonomy" id="2053526"/>
    <lineage>
        <taxon>Bacteria</taxon>
        <taxon>Katanobacteria</taxon>
    </lineage>
</organism>
<dbReference type="InterPro" id="IPR037523">
    <property type="entry name" value="VOC_core"/>
</dbReference>
<proteinExistence type="predicted"/>
<dbReference type="AlphaFoldDB" id="A0A955LV89"/>
<dbReference type="Gene3D" id="3.10.180.10">
    <property type="entry name" value="2,3-Dihydroxybiphenyl 1,2-Dioxygenase, domain 1"/>
    <property type="match status" value="1"/>
</dbReference>
<dbReference type="Pfam" id="PF00903">
    <property type="entry name" value="Glyoxalase"/>
    <property type="match status" value="1"/>
</dbReference>
<evidence type="ECO:0000259" key="1">
    <source>
        <dbReference type="PROSITE" id="PS51819"/>
    </source>
</evidence>
<evidence type="ECO:0000313" key="2">
    <source>
        <dbReference type="EMBL" id="MCA9397215.1"/>
    </source>
</evidence>